<evidence type="ECO:0000256" key="2">
    <source>
        <dbReference type="ARBA" id="ARBA00022448"/>
    </source>
</evidence>
<dbReference type="Gene3D" id="3.10.105.10">
    <property type="entry name" value="Dipeptide-binding Protein, Domain 3"/>
    <property type="match status" value="1"/>
</dbReference>
<dbReference type="NCBIfam" id="NF045467">
    <property type="entry name" value="Opp4A"/>
    <property type="match status" value="1"/>
</dbReference>
<dbReference type="PANTHER" id="PTHR30290">
    <property type="entry name" value="PERIPLASMIC BINDING COMPONENT OF ABC TRANSPORTER"/>
    <property type="match status" value="1"/>
</dbReference>
<dbReference type="EMBL" id="JAUSTT010000022">
    <property type="protein sequence ID" value="MDQ0177440.1"/>
    <property type="molecule type" value="Genomic_DNA"/>
</dbReference>
<dbReference type="PIRSF" id="PIRSF002741">
    <property type="entry name" value="MppA"/>
    <property type="match status" value="1"/>
</dbReference>
<gene>
    <name evidence="5" type="ORF">J2S08_003320</name>
</gene>
<evidence type="ECO:0000256" key="3">
    <source>
        <dbReference type="ARBA" id="ARBA00022729"/>
    </source>
</evidence>
<dbReference type="InterPro" id="IPR000914">
    <property type="entry name" value="SBP_5_dom"/>
</dbReference>
<evidence type="ECO:0000313" key="5">
    <source>
        <dbReference type="EMBL" id="MDQ0177440.1"/>
    </source>
</evidence>
<dbReference type="Proteomes" id="UP001223586">
    <property type="component" value="Unassembled WGS sequence"/>
</dbReference>
<keyword evidence="2" id="KW-0813">Transport</keyword>
<feature type="domain" description="Solute-binding protein family 5" evidence="4">
    <location>
        <begin position="101"/>
        <end position="483"/>
    </location>
</feature>
<organism evidence="5 6">
    <name type="scientific">Bacillus chungangensis</name>
    <dbReference type="NCBI Taxonomy" id="587633"/>
    <lineage>
        <taxon>Bacteria</taxon>
        <taxon>Bacillati</taxon>
        <taxon>Bacillota</taxon>
        <taxon>Bacilli</taxon>
        <taxon>Bacillales</taxon>
        <taxon>Bacillaceae</taxon>
        <taxon>Bacillus</taxon>
    </lineage>
</organism>
<dbReference type="Gene3D" id="3.90.76.10">
    <property type="entry name" value="Dipeptide-binding Protein, Domain 1"/>
    <property type="match status" value="1"/>
</dbReference>
<dbReference type="PANTHER" id="PTHR30290:SF9">
    <property type="entry name" value="OLIGOPEPTIDE-BINDING PROTEIN APPA"/>
    <property type="match status" value="1"/>
</dbReference>
<dbReference type="PROSITE" id="PS51257">
    <property type="entry name" value="PROKAR_LIPOPROTEIN"/>
    <property type="match status" value="1"/>
</dbReference>
<evidence type="ECO:0000313" key="6">
    <source>
        <dbReference type="Proteomes" id="UP001223586"/>
    </source>
</evidence>
<dbReference type="InterPro" id="IPR050034">
    <property type="entry name" value="Opp4A"/>
</dbReference>
<reference evidence="5 6" key="1">
    <citation type="submission" date="2023-07" db="EMBL/GenBank/DDBJ databases">
        <title>Genomic Encyclopedia of Type Strains, Phase IV (KMG-IV): sequencing the most valuable type-strain genomes for metagenomic binning, comparative biology and taxonomic classification.</title>
        <authorList>
            <person name="Goeker M."/>
        </authorList>
    </citation>
    <scope>NUCLEOTIDE SEQUENCE [LARGE SCALE GENOMIC DNA]</scope>
    <source>
        <strain evidence="5 6">DSM 23837</strain>
    </source>
</reference>
<dbReference type="Gene3D" id="3.40.190.10">
    <property type="entry name" value="Periplasmic binding protein-like II"/>
    <property type="match status" value="1"/>
</dbReference>
<name>A0ABT9WW34_9BACI</name>
<dbReference type="RefSeq" id="WP_307231417.1">
    <property type="nucleotide sequence ID" value="NZ_JAUSTT010000022.1"/>
</dbReference>
<keyword evidence="3" id="KW-0732">Signal</keyword>
<evidence type="ECO:0000256" key="1">
    <source>
        <dbReference type="ARBA" id="ARBA00005695"/>
    </source>
</evidence>
<sequence>MLKRKSFLWITAVFLVASIFLVACSGNKATKRDENQEKEIEKPISSGPRDGGTLVYAIDSPPDGIFNVNYYKGTVDSEVIDFFDDGLITYDEELRPQPSIAKWETEDNKTYLFTFEKGVKWHNGEELTVDDWIFSIEVLADAKYEGPRYKNVQTIEGVPAYREGKADSISGLKKIDDYTIEITFDEARVNNLENVWTYPMSRKEFENVKVEDQPGSPQVRLKPIGLGPYKVSKIIPGESVELVRNEDYWQGKPHIEKVIIKVIAPEIIVGELKNAALDMTEFHPSNLEEIEKLGNVEVVRAPDKTYYYIGFRLGTWDGEKNIMNEPKFQNKLLRQALLTAIDRNEWVDAFYFGLGKVVNRPIPTAHWISADNDLLKQYKYDPEKAQELLDEAGYKDVDGDGWREDPNGEKFVIKFGHYDTGNPTFEARAKAITQYWEDVGIKTELNMIDANLYYDQLQNADPSVEAFFGGWSTGADPDPSGIWASDTILNYPRWVNNESDKLIEDALNMEIVGTDQEKRKAIYVEWQKLLNEELPLLPIAELENVMAVSKRVKGVTLDLSGKNRPHEWWIEE</sequence>
<evidence type="ECO:0000259" key="4">
    <source>
        <dbReference type="Pfam" id="PF00496"/>
    </source>
</evidence>
<comment type="caution">
    <text evidence="5">The sequence shown here is derived from an EMBL/GenBank/DDBJ whole genome shotgun (WGS) entry which is preliminary data.</text>
</comment>
<dbReference type="InterPro" id="IPR039424">
    <property type="entry name" value="SBP_5"/>
</dbReference>
<protein>
    <submittedName>
        <fullName evidence="5">Peptide/nickel transport system substrate-binding protein</fullName>
    </submittedName>
</protein>
<keyword evidence="6" id="KW-1185">Reference proteome</keyword>
<comment type="similarity">
    <text evidence="1">Belongs to the bacterial solute-binding protein 5 family.</text>
</comment>
<accession>A0ABT9WW34</accession>
<dbReference type="Pfam" id="PF00496">
    <property type="entry name" value="SBP_bac_5"/>
    <property type="match status" value="1"/>
</dbReference>
<dbReference type="SUPFAM" id="SSF53850">
    <property type="entry name" value="Periplasmic binding protein-like II"/>
    <property type="match status" value="1"/>
</dbReference>
<proteinExistence type="inferred from homology"/>
<dbReference type="InterPro" id="IPR030678">
    <property type="entry name" value="Peptide/Ni-bd"/>
</dbReference>